<sequence length="106" mass="11560">MRPVTSIETTDGVTAAAKVFTSMPLVEGVLISTKVRVLLHVPFTAKYMAWVRVSTQACTVPVFDVAAVAIPPVISAPAIKPATTFCDPWNFMVIPFMLELPSRHLF</sequence>
<dbReference type="EMBL" id="CAEZUS010000033">
    <property type="protein sequence ID" value="CAB4604689.1"/>
    <property type="molecule type" value="Genomic_DNA"/>
</dbReference>
<accession>A0A6J6GYD6</accession>
<gene>
    <name evidence="1" type="ORF">UFOPK1852_00322</name>
</gene>
<protein>
    <submittedName>
        <fullName evidence="1">Unannotated protein</fullName>
    </submittedName>
</protein>
<proteinExistence type="predicted"/>
<dbReference type="AlphaFoldDB" id="A0A6J6GYD6"/>
<organism evidence="1">
    <name type="scientific">freshwater metagenome</name>
    <dbReference type="NCBI Taxonomy" id="449393"/>
    <lineage>
        <taxon>unclassified sequences</taxon>
        <taxon>metagenomes</taxon>
        <taxon>ecological metagenomes</taxon>
    </lineage>
</organism>
<reference evidence="1" key="1">
    <citation type="submission" date="2020-05" db="EMBL/GenBank/DDBJ databases">
        <authorList>
            <person name="Chiriac C."/>
            <person name="Salcher M."/>
            <person name="Ghai R."/>
            <person name="Kavagutti S V."/>
        </authorList>
    </citation>
    <scope>NUCLEOTIDE SEQUENCE</scope>
</reference>
<evidence type="ECO:0000313" key="1">
    <source>
        <dbReference type="EMBL" id="CAB4604689.1"/>
    </source>
</evidence>
<name>A0A6J6GYD6_9ZZZZ</name>